<feature type="compositionally biased region" description="Basic and acidic residues" evidence="1">
    <location>
        <begin position="1"/>
        <end position="10"/>
    </location>
</feature>
<dbReference type="Pfam" id="PF15521">
    <property type="entry name" value="Ntox11"/>
    <property type="match status" value="1"/>
</dbReference>
<feature type="compositionally biased region" description="Low complexity" evidence="1">
    <location>
        <begin position="353"/>
        <end position="364"/>
    </location>
</feature>
<feature type="region of interest" description="Disordered" evidence="1">
    <location>
        <begin position="563"/>
        <end position="584"/>
    </location>
</feature>
<dbReference type="Proteomes" id="UP000629911">
    <property type="component" value="Unassembled WGS sequence"/>
</dbReference>
<name>A0ABQ2TU42_9ACTN</name>
<dbReference type="EMBL" id="BMTZ01000003">
    <property type="protein sequence ID" value="GGT43683.1"/>
    <property type="molecule type" value="Genomic_DNA"/>
</dbReference>
<reference evidence="5" key="1">
    <citation type="journal article" date="2019" name="Int. J. Syst. Evol. Microbiol.">
        <title>The Global Catalogue of Microorganisms (GCM) 10K type strain sequencing project: providing services to taxonomists for standard genome sequencing and annotation.</title>
        <authorList>
            <consortium name="The Broad Institute Genomics Platform"/>
            <consortium name="The Broad Institute Genome Sequencing Center for Infectious Disease"/>
            <person name="Wu L."/>
            <person name="Ma J."/>
        </authorList>
    </citation>
    <scope>NUCLEOTIDE SEQUENCE [LARGE SCALE GENOMIC DNA]</scope>
    <source>
        <strain evidence="5">JCM 4422</strain>
    </source>
</reference>
<feature type="region of interest" description="Disordered" evidence="1">
    <location>
        <begin position="1"/>
        <end position="39"/>
    </location>
</feature>
<evidence type="ECO:0008006" key="6">
    <source>
        <dbReference type="Google" id="ProtNLM"/>
    </source>
</evidence>
<feature type="region of interest" description="Disordered" evidence="1">
    <location>
        <begin position="189"/>
        <end position="216"/>
    </location>
</feature>
<evidence type="ECO:0000313" key="4">
    <source>
        <dbReference type="EMBL" id="GGT43683.1"/>
    </source>
</evidence>
<evidence type="ECO:0000259" key="3">
    <source>
        <dbReference type="Pfam" id="PF15521"/>
    </source>
</evidence>
<dbReference type="Pfam" id="PF13699">
    <property type="entry name" value="eCIS_core"/>
    <property type="match status" value="1"/>
</dbReference>
<evidence type="ECO:0000259" key="2">
    <source>
        <dbReference type="Pfam" id="PF13699"/>
    </source>
</evidence>
<accession>A0ABQ2TU42</accession>
<feature type="region of interest" description="Disordered" evidence="1">
    <location>
        <begin position="665"/>
        <end position="687"/>
    </location>
</feature>
<organism evidence="4 5">
    <name type="scientific">Streptomyces variabilis</name>
    <dbReference type="NCBI Taxonomy" id="67372"/>
    <lineage>
        <taxon>Bacteria</taxon>
        <taxon>Bacillati</taxon>
        <taxon>Actinomycetota</taxon>
        <taxon>Actinomycetes</taxon>
        <taxon>Kitasatosporales</taxon>
        <taxon>Streptomycetaceae</taxon>
        <taxon>Streptomyces</taxon>
        <taxon>Streptomyces griseoincarnatus group</taxon>
    </lineage>
</organism>
<protein>
    <recommendedName>
        <fullName evidence="6">DUF4157 domain-containing protein</fullName>
    </recommendedName>
</protein>
<proteinExistence type="predicted"/>
<dbReference type="InterPro" id="IPR025295">
    <property type="entry name" value="eCIS_core_dom"/>
</dbReference>
<feature type="domain" description="Novel toxin 11" evidence="3">
    <location>
        <begin position="608"/>
        <end position="734"/>
    </location>
</feature>
<dbReference type="RefSeq" id="WP_246538886.1">
    <property type="nucleotide sequence ID" value="NZ_BMTZ01000003.1"/>
</dbReference>
<sequence>MQRAGRRVEGTEAEQPVPGTAAARRETSSAGAAVPPPLTADVLRAAQGSAGNAAVTGMIARRARPAPAPEQLDTEVPEVLNSGGKQFAGPMRQEMESRFGTDFSDVRLHTGPAAARSARAVGARAYTSGSHVVLGPGGGDKHTLAHELTHVVQQRQGPVSGTDHGNGLKISHPSDHFERAAEANARRVMSGPAPTDHDVDPGPRTAAAETAAVQRALEDQDDRIEEIEADVPAEESPTPEQETALDASEDAVAVMVRLSASIPANAVMKKRKFNIWEPHKQWPEKWLPPKPRVRWALERRLVRGLAFGANELRDIEFLSEHRPDWLNDVGIGTVEDGRRIAEGKARLLAEEMGGTASAGKSASGKGKGKAPEQERADYSTWLKLKPGQRILAATLAFQTQAPAGGAPTPINPAYTLGRFMRTNEPNLEGPERARLENERNQQIRETALDTLVPDSVREEQMHPSAGEHVTEDMKGRDDFAHRILTNVLLILRQGLQVAGKDKKFADYKDGDIIRALAHGGRVNIRIPALRQGESTHQLLDFLGVTSGGVRDPRAVERSFATHRSSIGKNKDGKPGSFKEQGGVGASLKNKAAPYTPGLHTEELMGVNLSGGGIGTKDWNGDVVLPNGSYGHMLLVFNAPTADRDGGLLVGIETVEPHGRSPVGYHHGAKSTEATANPESVLHGHKPDKIGDTRVELGRMGGGDWHGFLQTIKEEWAAKLKAAKDAAQKRKLYEELVGPRP</sequence>
<feature type="domain" description="eCIS core" evidence="2">
    <location>
        <begin position="90"/>
        <end position="157"/>
    </location>
</feature>
<dbReference type="InterPro" id="IPR029121">
    <property type="entry name" value="Ntox11"/>
</dbReference>
<evidence type="ECO:0000313" key="5">
    <source>
        <dbReference type="Proteomes" id="UP000629911"/>
    </source>
</evidence>
<comment type="caution">
    <text evidence="4">The sequence shown here is derived from an EMBL/GenBank/DDBJ whole genome shotgun (WGS) entry which is preliminary data.</text>
</comment>
<feature type="region of interest" description="Disordered" evidence="1">
    <location>
        <begin position="64"/>
        <end position="88"/>
    </location>
</feature>
<evidence type="ECO:0000256" key="1">
    <source>
        <dbReference type="SAM" id="MobiDB-lite"/>
    </source>
</evidence>
<gene>
    <name evidence="4" type="ORF">GCM10010287_16130</name>
</gene>
<feature type="region of interest" description="Disordered" evidence="1">
    <location>
        <begin position="352"/>
        <end position="373"/>
    </location>
</feature>
<keyword evidence="5" id="KW-1185">Reference proteome</keyword>